<dbReference type="OrthoDB" id="5531555at2"/>
<dbReference type="EMBL" id="ABCS01000060">
    <property type="protein sequence ID" value="EDM76694.1"/>
    <property type="molecule type" value="Genomic_DNA"/>
</dbReference>
<reference evidence="2 3" key="1">
    <citation type="submission" date="2007-06" db="EMBL/GenBank/DDBJ databases">
        <authorList>
            <person name="Shimkets L."/>
            <person name="Ferriera S."/>
            <person name="Johnson J."/>
            <person name="Kravitz S."/>
            <person name="Beeson K."/>
            <person name="Sutton G."/>
            <person name="Rogers Y.-H."/>
            <person name="Friedman R."/>
            <person name="Frazier M."/>
            <person name="Venter J.C."/>
        </authorList>
    </citation>
    <scope>NUCLEOTIDE SEQUENCE [LARGE SCALE GENOMIC DNA]</scope>
    <source>
        <strain evidence="2 3">SIR-1</strain>
    </source>
</reference>
<gene>
    <name evidence="2" type="ORF">PPSIR1_38239</name>
</gene>
<comment type="caution">
    <text evidence="2">The sequence shown here is derived from an EMBL/GenBank/DDBJ whole genome shotgun (WGS) entry which is preliminary data.</text>
</comment>
<evidence type="ECO:0000313" key="3">
    <source>
        <dbReference type="Proteomes" id="UP000005801"/>
    </source>
</evidence>
<dbReference type="STRING" id="391625.PPSIR1_38239"/>
<dbReference type="AlphaFoldDB" id="A6GBS7"/>
<accession>A6GBS7</accession>
<dbReference type="Proteomes" id="UP000005801">
    <property type="component" value="Unassembled WGS sequence"/>
</dbReference>
<protein>
    <submittedName>
        <fullName evidence="2">Uncharacterized protein</fullName>
    </submittedName>
</protein>
<feature type="region of interest" description="Disordered" evidence="1">
    <location>
        <begin position="77"/>
        <end position="109"/>
    </location>
</feature>
<evidence type="ECO:0000256" key="1">
    <source>
        <dbReference type="SAM" id="MobiDB-lite"/>
    </source>
</evidence>
<proteinExistence type="predicted"/>
<name>A6GBS7_9BACT</name>
<organism evidence="2 3">
    <name type="scientific">Plesiocystis pacifica SIR-1</name>
    <dbReference type="NCBI Taxonomy" id="391625"/>
    <lineage>
        <taxon>Bacteria</taxon>
        <taxon>Pseudomonadati</taxon>
        <taxon>Myxococcota</taxon>
        <taxon>Polyangia</taxon>
        <taxon>Nannocystales</taxon>
        <taxon>Nannocystaceae</taxon>
        <taxon>Plesiocystis</taxon>
    </lineage>
</organism>
<keyword evidence="3" id="KW-1185">Reference proteome</keyword>
<sequence length="228" mass="24513">MDNTTTTTGPVEVLDANEAAETLTDANYPDESEGLSPGAKVGIGLGATAALGLAGFGLYKLGQRNGWWTPVSPIVIDDETSPSDGGTTPKAPSKPKASGRASGKPPNISLDPAGYNTILWPRSAPVRMAMLSQGYKVEVNEEALSSKDNPHPQVTRFQRDWNDVIRGLDKKQVRLPSDVKKSSLLRHYRGILQVDGIAGKNTLNALEVVLSNYTDNAIRWSSLTEQTR</sequence>
<dbReference type="RefSeq" id="WP_006974168.1">
    <property type="nucleotide sequence ID" value="NZ_ABCS01000060.1"/>
</dbReference>
<evidence type="ECO:0000313" key="2">
    <source>
        <dbReference type="EMBL" id="EDM76694.1"/>
    </source>
</evidence>